<proteinExistence type="predicted"/>
<dbReference type="EMBL" id="CYRY02045470">
    <property type="protein sequence ID" value="VCX40894.1"/>
    <property type="molecule type" value="Genomic_DNA"/>
</dbReference>
<accession>A0A9X9MAX1</accession>
<feature type="compositionally biased region" description="Gly residues" evidence="1">
    <location>
        <begin position="17"/>
        <end position="31"/>
    </location>
</feature>
<comment type="caution">
    <text evidence="2">The sequence shown here is derived from an EMBL/GenBank/DDBJ whole genome shotgun (WGS) entry which is preliminary data.</text>
</comment>
<evidence type="ECO:0000313" key="3">
    <source>
        <dbReference type="Proteomes" id="UP000269945"/>
    </source>
</evidence>
<dbReference type="AlphaFoldDB" id="A0A9X9MAX1"/>
<protein>
    <submittedName>
        <fullName evidence="2">Uncharacterized protein</fullName>
    </submittedName>
</protein>
<evidence type="ECO:0000313" key="2">
    <source>
        <dbReference type="EMBL" id="VCX40894.1"/>
    </source>
</evidence>
<feature type="region of interest" description="Disordered" evidence="1">
    <location>
        <begin position="1"/>
        <end position="49"/>
    </location>
</feature>
<organism evidence="2 3">
    <name type="scientific">Gulo gulo</name>
    <name type="common">Wolverine</name>
    <name type="synonym">Gluton</name>
    <dbReference type="NCBI Taxonomy" id="48420"/>
    <lineage>
        <taxon>Eukaryota</taxon>
        <taxon>Metazoa</taxon>
        <taxon>Chordata</taxon>
        <taxon>Craniata</taxon>
        <taxon>Vertebrata</taxon>
        <taxon>Euteleostomi</taxon>
        <taxon>Mammalia</taxon>
        <taxon>Eutheria</taxon>
        <taxon>Laurasiatheria</taxon>
        <taxon>Carnivora</taxon>
        <taxon>Caniformia</taxon>
        <taxon>Musteloidea</taxon>
        <taxon>Mustelidae</taxon>
        <taxon>Guloninae</taxon>
        <taxon>Gulo</taxon>
    </lineage>
</organism>
<sequence>MKGREPCRGPSSKAPVPGGGTRPGGREGGGMQSPLQQARLAPGPPDLCL</sequence>
<evidence type="ECO:0000256" key="1">
    <source>
        <dbReference type="SAM" id="MobiDB-lite"/>
    </source>
</evidence>
<keyword evidence="3" id="KW-1185">Reference proteome</keyword>
<reference evidence="2 3" key="1">
    <citation type="submission" date="2018-10" db="EMBL/GenBank/DDBJ databases">
        <authorList>
            <person name="Ekblom R."/>
            <person name="Jareborg N."/>
        </authorList>
    </citation>
    <scope>NUCLEOTIDE SEQUENCE [LARGE SCALE GENOMIC DNA]</scope>
    <source>
        <tissue evidence="2">Muscle</tissue>
    </source>
</reference>
<dbReference type="Proteomes" id="UP000269945">
    <property type="component" value="Unassembled WGS sequence"/>
</dbReference>
<name>A0A9X9MAX1_GULGU</name>
<gene>
    <name evidence="2" type="ORF">BN2614_LOCUS4</name>
</gene>